<feature type="domain" description="LysM" evidence="9">
    <location>
        <begin position="144"/>
        <end position="187"/>
    </location>
</feature>
<evidence type="ECO:0000313" key="10">
    <source>
        <dbReference type="EMBL" id="ACL69397.1"/>
    </source>
</evidence>
<accession>B8D2H0</accession>
<keyword evidence="5 7" id="KW-0378">Hydrolase</keyword>
<dbReference type="SMART" id="SM00257">
    <property type="entry name" value="LysM"/>
    <property type="match status" value="3"/>
</dbReference>
<dbReference type="Pfam" id="PF18998">
    <property type="entry name" value="Flg_new_2"/>
    <property type="match status" value="1"/>
</dbReference>
<dbReference type="InterPro" id="IPR044060">
    <property type="entry name" value="Bacterial_rp_domain"/>
</dbReference>
<dbReference type="KEGG" id="hor:Hore_06400"/>
<dbReference type="HOGENOM" id="CLU_352600_0_0_9"/>
<dbReference type="OrthoDB" id="9798386at2"/>
<evidence type="ECO:0000256" key="4">
    <source>
        <dbReference type="ARBA" id="ARBA00022670"/>
    </source>
</evidence>
<dbReference type="InterPro" id="IPR034084">
    <property type="entry name" value="Thermitase-like_dom"/>
</dbReference>
<dbReference type="SUPFAM" id="SSF52743">
    <property type="entry name" value="Subtilisin-like"/>
    <property type="match status" value="1"/>
</dbReference>
<dbReference type="InterPro" id="IPR036852">
    <property type="entry name" value="Peptidase_S8/S53_dom_sf"/>
</dbReference>
<dbReference type="SUPFAM" id="SSF54106">
    <property type="entry name" value="LysM domain"/>
    <property type="match status" value="3"/>
</dbReference>
<reference evidence="10 11" key="1">
    <citation type="journal article" date="2009" name="PLoS ONE">
        <title>Genome analysis of the anaerobic thermohalophilic bacterium Halothermothrix orenii.</title>
        <authorList>
            <person name="Mavromatis K."/>
            <person name="Ivanova N."/>
            <person name="Anderson I."/>
            <person name="Lykidis A."/>
            <person name="Hooper S.D."/>
            <person name="Sun H."/>
            <person name="Kunin V."/>
            <person name="Lapidus A."/>
            <person name="Hugenholtz P."/>
            <person name="Patel B."/>
            <person name="Kyrpides N.C."/>
        </authorList>
    </citation>
    <scope>NUCLEOTIDE SEQUENCE [LARGE SCALE GENOMIC DNA]</scope>
    <source>
        <strain evidence="11">H 168 / OCM 544 / DSM 9562</strain>
    </source>
</reference>
<dbReference type="Gene3D" id="3.10.350.10">
    <property type="entry name" value="LysM domain"/>
    <property type="match status" value="3"/>
</dbReference>
<dbReference type="PROSITE" id="PS00018">
    <property type="entry name" value="EF_HAND_1"/>
    <property type="match status" value="1"/>
</dbReference>
<dbReference type="Proteomes" id="UP000000719">
    <property type="component" value="Chromosome"/>
</dbReference>
<dbReference type="InterPro" id="IPR015500">
    <property type="entry name" value="Peptidase_S8_subtilisin-rel"/>
</dbReference>
<dbReference type="GO" id="GO:0005576">
    <property type="term" value="C:extracellular region"/>
    <property type="evidence" value="ECO:0007669"/>
    <property type="project" value="UniProtKB-SubCell"/>
</dbReference>
<dbReference type="PROSITE" id="PS00136">
    <property type="entry name" value="SUBTILASE_ASP"/>
    <property type="match status" value="1"/>
</dbReference>
<dbReference type="Pfam" id="PF00082">
    <property type="entry name" value="Peptidase_S8"/>
    <property type="match status" value="1"/>
</dbReference>
<dbReference type="RefSeq" id="WP_012635585.1">
    <property type="nucleotide sequence ID" value="NC_011899.1"/>
</dbReference>
<dbReference type="GO" id="GO:0004252">
    <property type="term" value="F:serine-type endopeptidase activity"/>
    <property type="evidence" value="ECO:0007669"/>
    <property type="project" value="UniProtKB-UniRule"/>
</dbReference>
<evidence type="ECO:0000256" key="5">
    <source>
        <dbReference type="ARBA" id="ARBA00022801"/>
    </source>
</evidence>
<proteinExistence type="inferred from homology"/>
<dbReference type="CDD" id="cd00118">
    <property type="entry name" value="LysM"/>
    <property type="match status" value="3"/>
</dbReference>
<sequence>MKYEKKVILPVLILLILVIFLADVQALNYKQSFSNYTIYTVRPGDSLYKLSNRYGVSISTIKMLNNLNSSIIYVGQRLKIPVNMKKYKVRPGDTLYLISLKFNISVKDIKEINNLTSNLIFTGQELLIPVEDTGNSDDSLDNYMFYTVKAGDSLYKIAKQFGTSIQVLKDINNFNTNIIYIGQKIKVPRITYQLEVLTRGEGRVIKEIVSGDKKENGYTPDSRIRLTARGNNGMVFSHWTGDVSSRENPVIVKMDRDKSVTAVFSTSKLKEVLIKGNVNISNKTGGFKSVRKGKDAEHSIIPLRVYNGFMPAYEDSEIIVKYKPVVNAQSVDKLEKVNELVTLNEMNTGEGRVVRYKVPRDKDLTEFLEYYGNQDFVEWVEPNYIYYPTGLPEDPYYPIYQWDFVNLNLEAAWDKETGSNSTMVAVLDTGIVPNHPDLKGNLLQGADFVGGNNSHPVSSFQVTDYEPVDETTREMGGSHGTHVAGVIGALTSNGRGISGINWNVKILPVRVLKKTGGTSWDIAEGIYYAIDQGAKVINLSLGSKYDSRLQEEAVEVAYKRGVTVVAAAGNENSPVYYPAAFPEVIAVAAVSKDNTKAYYSNYGPEIDVAAPGGGYGESIYSTWGYYEQGETVPGYVGMIGTSMAAPHVSGIAALLISSGVENPDEVRNRLISTAIDLGATGKDDYYGYGLVDAYGALLGKKLQDPVVFTATKEGNSLIVKSDINKIDKEGSFSLRSKPGQNMIVAAWRDVNSNGVVDKGDYYGMTGPLDITGIIENINVKINYISKSTLKDNLTVVK</sequence>
<dbReference type="PRINTS" id="PR00723">
    <property type="entry name" value="SUBTILISIN"/>
</dbReference>
<feature type="active site" description="Charge relay system" evidence="7">
    <location>
        <position position="642"/>
    </location>
</feature>
<dbReference type="InterPro" id="IPR050131">
    <property type="entry name" value="Peptidase_S8_subtilisin-like"/>
</dbReference>
<evidence type="ECO:0000256" key="3">
    <source>
        <dbReference type="ARBA" id="ARBA00022525"/>
    </source>
</evidence>
<feature type="active site" description="Charge relay system" evidence="7">
    <location>
        <position position="479"/>
    </location>
</feature>
<feature type="domain" description="LysM" evidence="9">
    <location>
        <begin position="37"/>
        <end position="80"/>
    </location>
</feature>
<dbReference type="PROSITE" id="PS51892">
    <property type="entry name" value="SUBTILASE"/>
    <property type="match status" value="1"/>
</dbReference>
<dbReference type="GO" id="GO:0006508">
    <property type="term" value="P:proteolysis"/>
    <property type="evidence" value="ECO:0007669"/>
    <property type="project" value="UniProtKB-KW"/>
</dbReference>
<dbReference type="Gene3D" id="3.40.50.200">
    <property type="entry name" value="Peptidase S8/S53 domain"/>
    <property type="match status" value="1"/>
</dbReference>
<dbReference type="PANTHER" id="PTHR43806:SF11">
    <property type="entry name" value="CEREVISIN-RELATED"/>
    <property type="match status" value="1"/>
</dbReference>
<name>B8D2H0_HALOH</name>
<gene>
    <name evidence="10" type="ordered locus">Hore_06400</name>
</gene>
<keyword evidence="4 7" id="KW-0645">Protease</keyword>
<protein>
    <submittedName>
        <fullName evidence="10">Peptidase S8 and S53 subtilisin kexin sedolisin</fullName>
    </submittedName>
</protein>
<dbReference type="InterPro" id="IPR018392">
    <property type="entry name" value="LysM"/>
</dbReference>
<feature type="active site" description="Charge relay system" evidence="7">
    <location>
        <position position="428"/>
    </location>
</feature>
<dbReference type="Pfam" id="PF01476">
    <property type="entry name" value="LysM"/>
    <property type="match status" value="3"/>
</dbReference>
<dbReference type="eggNOG" id="COG1388">
    <property type="taxonomic scope" value="Bacteria"/>
</dbReference>
<dbReference type="PROSITE" id="PS00137">
    <property type="entry name" value="SUBTILASE_HIS"/>
    <property type="match status" value="1"/>
</dbReference>
<dbReference type="InterPro" id="IPR036779">
    <property type="entry name" value="LysM_dom_sf"/>
</dbReference>
<dbReference type="EMBL" id="CP001098">
    <property type="protein sequence ID" value="ACL69397.1"/>
    <property type="molecule type" value="Genomic_DNA"/>
</dbReference>
<keyword evidence="3" id="KW-0964">Secreted</keyword>
<dbReference type="InterPro" id="IPR023827">
    <property type="entry name" value="Peptidase_S8_Asp-AS"/>
</dbReference>
<evidence type="ECO:0000256" key="8">
    <source>
        <dbReference type="RuleBase" id="RU003355"/>
    </source>
</evidence>
<dbReference type="STRING" id="373903.Hore_06400"/>
<evidence type="ECO:0000256" key="6">
    <source>
        <dbReference type="ARBA" id="ARBA00022825"/>
    </source>
</evidence>
<dbReference type="CAZy" id="CBM50">
    <property type="family name" value="Carbohydrate-Binding Module Family 50"/>
</dbReference>
<evidence type="ECO:0000313" key="11">
    <source>
        <dbReference type="Proteomes" id="UP000000719"/>
    </source>
</evidence>
<comment type="subcellular location">
    <subcellularLocation>
        <location evidence="1">Secreted</location>
    </subcellularLocation>
</comment>
<dbReference type="AlphaFoldDB" id="B8D2H0"/>
<evidence type="ECO:0000259" key="9">
    <source>
        <dbReference type="PROSITE" id="PS51782"/>
    </source>
</evidence>
<dbReference type="PANTHER" id="PTHR43806">
    <property type="entry name" value="PEPTIDASE S8"/>
    <property type="match status" value="1"/>
</dbReference>
<dbReference type="eggNOG" id="COG1404">
    <property type="taxonomic scope" value="Bacteria"/>
</dbReference>
<dbReference type="InterPro" id="IPR000209">
    <property type="entry name" value="Peptidase_S8/S53_dom"/>
</dbReference>
<comment type="similarity">
    <text evidence="2 7 8">Belongs to the peptidase S8 family.</text>
</comment>
<dbReference type="PROSITE" id="PS51782">
    <property type="entry name" value="LYSM"/>
    <property type="match status" value="3"/>
</dbReference>
<keyword evidence="11" id="KW-1185">Reference proteome</keyword>
<dbReference type="InterPro" id="IPR023828">
    <property type="entry name" value="Peptidase_S8_Ser-AS"/>
</dbReference>
<keyword evidence="6 7" id="KW-0720">Serine protease</keyword>
<evidence type="ECO:0000256" key="2">
    <source>
        <dbReference type="ARBA" id="ARBA00011073"/>
    </source>
</evidence>
<dbReference type="InterPro" id="IPR018247">
    <property type="entry name" value="EF_Hand_1_Ca_BS"/>
</dbReference>
<feature type="domain" description="LysM" evidence="9">
    <location>
        <begin position="85"/>
        <end position="128"/>
    </location>
</feature>
<dbReference type="InterPro" id="IPR022398">
    <property type="entry name" value="Peptidase_S8_His-AS"/>
</dbReference>
<organism evidence="10 11">
    <name type="scientific">Halothermothrix orenii (strain H 168 / OCM 544 / DSM 9562)</name>
    <dbReference type="NCBI Taxonomy" id="373903"/>
    <lineage>
        <taxon>Bacteria</taxon>
        <taxon>Bacillati</taxon>
        <taxon>Bacillota</taxon>
        <taxon>Clostridia</taxon>
        <taxon>Halanaerobiales</taxon>
        <taxon>Halothermotrichaceae</taxon>
        <taxon>Halothermothrix</taxon>
    </lineage>
</organism>
<dbReference type="PROSITE" id="PS00138">
    <property type="entry name" value="SUBTILASE_SER"/>
    <property type="match status" value="1"/>
</dbReference>
<evidence type="ECO:0000256" key="1">
    <source>
        <dbReference type="ARBA" id="ARBA00004613"/>
    </source>
</evidence>
<dbReference type="CDD" id="cd07484">
    <property type="entry name" value="Peptidases_S8_Thermitase_like"/>
    <property type="match status" value="1"/>
</dbReference>
<evidence type="ECO:0000256" key="7">
    <source>
        <dbReference type="PROSITE-ProRule" id="PRU01240"/>
    </source>
</evidence>